<dbReference type="SUPFAM" id="SSF52172">
    <property type="entry name" value="CheY-like"/>
    <property type="match status" value="1"/>
</dbReference>
<feature type="modified residue" description="4-aspartylphosphate" evidence="2">
    <location>
        <position position="57"/>
    </location>
</feature>
<organism evidence="4 5">
    <name type="scientific">Thiobaca trueperi</name>
    <dbReference type="NCBI Taxonomy" id="127458"/>
    <lineage>
        <taxon>Bacteria</taxon>
        <taxon>Pseudomonadati</taxon>
        <taxon>Pseudomonadota</taxon>
        <taxon>Gammaproteobacteria</taxon>
        <taxon>Chromatiales</taxon>
        <taxon>Chromatiaceae</taxon>
        <taxon>Thiobaca</taxon>
    </lineage>
</organism>
<dbReference type="Proteomes" id="UP000295717">
    <property type="component" value="Unassembled WGS sequence"/>
</dbReference>
<dbReference type="InterPro" id="IPR050595">
    <property type="entry name" value="Bact_response_regulator"/>
</dbReference>
<gene>
    <name evidence="4" type="ORF">EDC35_10564</name>
</gene>
<keyword evidence="5" id="KW-1185">Reference proteome</keyword>
<dbReference type="PANTHER" id="PTHR44591:SF3">
    <property type="entry name" value="RESPONSE REGULATORY DOMAIN-CONTAINING PROTEIN"/>
    <property type="match status" value="1"/>
</dbReference>
<dbReference type="RefSeq" id="WP_279387992.1">
    <property type="nucleotide sequence ID" value="NZ_SMAO01000005.1"/>
</dbReference>
<dbReference type="EMBL" id="SMAO01000005">
    <property type="protein sequence ID" value="TCT20626.1"/>
    <property type="molecule type" value="Genomic_DNA"/>
</dbReference>
<evidence type="ECO:0000313" key="4">
    <source>
        <dbReference type="EMBL" id="TCT20626.1"/>
    </source>
</evidence>
<feature type="domain" description="Response regulatory" evidence="3">
    <location>
        <begin position="6"/>
        <end position="121"/>
    </location>
</feature>
<dbReference type="GO" id="GO:0000160">
    <property type="term" value="P:phosphorelay signal transduction system"/>
    <property type="evidence" value="ECO:0007669"/>
    <property type="project" value="InterPro"/>
</dbReference>
<protein>
    <submittedName>
        <fullName evidence="4">Response regulator receiver domain-containing protein</fullName>
    </submittedName>
</protein>
<evidence type="ECO:0000259" key="3">
    <source>
        <dbReference type="PROSITE" id="PS50110"/>
    </source>
</evidence>
<accession>A0A4R3MYF5</accession>
<dbReference type="InterPro" id="IPR001789">
    <property type="entry name" value="Sig_transdc_resp-reg_receiver"/>
</dbReference>
<name>A0A4R3MYF5_9GAMM</name>
<dbReference type="PANTHER" id="PTHR44591">
    <property type="entry name" value="STRESS RESPONSE REGULATOR PROTEIN 1"/>
    <property type="match status" value="1"/>
</dbReference>
<dbReference type="PROSITE" id="PS50110">
    <property type="entry name" value="RESPONSE_REGULATORY"/>
    <property type="match status" value="1"/>
</dbReference>
<dbReference type="CDD" id="cd00156">
    <property type="entry name" value="REC"/>
    <property type="match status" value="1"/>
</dbReference>
<reference evidence="4 5" key="1">
    <citation type="submission" date="2019-03" db="EMBL/GenBank/DDBJ databases">
        <title>Genomic Encyclopedia of Type Strains, Phase IV (KMG-IV): sequencing the most valuable type-strain genomes for metagenomic binning, comparative biology and taxonomic classification.</title>
        <authorList>
            <person name="Goeker M."/>
        </authorList>
    </citation>
    <scope>NUCLEOTIDE SEQUENCE [LARGE SCALE GENOMIC DNA]</scope>
    <source>
        <strain evidence="4 5">DSM 13587</strain>
    </source>
</reference>
<dbReference type="Gene3D" id="3.40.50.2300">
    <property type="match status" value="1"/>
</dbReference>
<evidence type="ECO:0000256" key="1">
    <source>
        <dbReference type="ARBA" id="ARBA00022553"/>
    </source>
</evidence>
<keyword evidence="1 2" id="KW-0597">Phosphoprotein</keyword>
<dbReference type="AlphaFoldDB" id="A0A4R3MYF5"/>
<dbReference type="Pfam" id="PF00072">
    <property type="entry name" value="Response_reg"/>
    <property type="match status" value="1"/>
</dbReference>
<sequence length="127" mass="13979">MMNHPLLLIVDDSKMSRMMISRCVNALRPDWRLAEATNGAEAEAMIEQEPPSLVSLDVNMPGMNGLEVAGWIRLHHPSIRVVLCTANIQDAVRQAAEKAGIKFVAKPITPESVAGMVALFEDDTWLN</sequence>
<dbReference type="InterPro" id="IPR011006">
    <property type="entry name" value="CheY-like_superfamily"/>
</dbReference>
<evidence type="ECO:0000256" key="2">
    <source>
        <dbReference type="PROSITE-ProRule" id="PRU00169"/>
    </source>
</evidence>
<dbReference type="SMART" id="SM00448">
    <property type="entry name" value="REC"/>
    <property type="match status" value="1"/>
</dbReference>
<evidence type="ECO:0000313" key="5">
    <source>
        <dbReference type="Proteomes" id="UP000295717"/>
    </source>
</evidence>
<comment type="caution">
    <text evidence="4">The sequence shown here is derived from an EMBL/GenBank/DDBJ whole genome shotgun (WGS) entry which is preliminary data.</text>
</comment>
<proteinExistence type="predicted"/>